<accession>F0RNU8</accession>
<protein>
    <submittedName>
        <fullName evidence="2">Uncharacterized protein</fullName>
    </submittedName>
</protein>
<reference evidence="3" key="1">
    <citation type="submission" date="2011-02" db="EMBL/GenBank/DDBJ databases">
        <title>The complete sequence of chromosome of Deinococcus proteolyticus DSM 20540.</title>
        <authorList>
            <consortium name="US DOE Joint Genome Institute (JGI-PGF)"/>
            <person name="Lucas S."/>
            <person name="Copeland A."/>
            <person name="Lapidus A."/>
            <person name="Bruce D."/>
            <person name="Goodwin L."/>
            <person name="Pitluck S."/>
            <person name="Kyrpides N."/>
            <person name="Mavromatis K."/>
            <person name="Pagani I."/>
            <person name="Ivanova N."/>
            <person name="Ovchinnikova G."/>
            <person name="Zeytun A."/>
            <person name="Detter J.C."/>
            <person name="Han C."/>
            <person name="Land M."/>
            <person name="Hauser L."/>
            <person name="Markowitz V."/>
            <person name="Cheng J.-F."/>
            <person name="Hugenholtz P."/>
            <person name="Woyke T."/>
            <person name="Wu D."/>
            <person name="Pukall R."/>
            <person name="Steenblock K."/>
            <person name="Brambilla E."/>
            <person name="Klenk H.-P."/>
            <person name="Eisen J.A."/>
        </authorList>
    </citation>
    <scope>NUCLEOTIDE SEQUENCE [LARGE SCALE GENOMIC DNA]</scope>
    <source>
        <strain evidence="3">ATCC 35074 / DSM 20540 / JCM 6276 / NBRC 101906 / NCIMB 13154 / VKM Ac-1939 / CCM 2703 / MRP</strain>
    </source>
</reference>
<dbReference type="EMBL" id="CP002536">
    <property type="protein sequence ID" value="ADY26357.1"/>
    <property type="molecule type" value="Genomic_DNA"/>
</dbReference>
<dbReference type="STRING" id="693977.Deipr_1206"/>
<evidence type="ECO:0000313" key="2">
    <source>
        <dbReference type="EMBL" id="ADY26357.1"/>
    </source>
</evidence>
<proteinExistence type="predicted"/>
<keyword evidence="3" id="KW-1185">Reference proteome</keyword>
<sequence length="138" mass="14980">MPHDPALLLLHLRSALSGRARSEWTVAARLARLGLPWLVTLAVLLGIPAPATDPLQRGAAEAPPEQLQRAETPAIERATLPGQHLREGYPPQPWPDLPPGWPEWSGRGQALHTAAARPLGVNIPQRLAHWGKRQLEGG</sequence>
<reference evidence="2 3" key="2">
    <citation type="journal article" date="2012" name="Stand. Genomic Sci.">
        <title>Complete genome sequence of the orange-red pigmented, radioresistant Deinococcus proteolyticus type strain (MRP(T)).</title>
        <authorList>
            <person name="Copeland A."/>
            <person name="Zeytun A."/>
            <person name="Yassawong M."/>
            <person name="Nolan M."/>
            <person name="Lucas S."/>
            <person name="Hammon N."/>
            <person name="Deshpande S."/>
            <person name="Cheng J.F."/>
            <person name="Han C."/>
            <person name="Tapia R."/>
            <person name="Goodwin L.A."/>
            <person name="Pitluck S."/>
            <person name="Mavromatis K."/>
            <person name="Liolios K."/>
            <person name="Pagani I."/>
            <person name="Ivanova N."/>
            <person name="Mikhailova N."/>
            <person name="Pati A."/>
            <person name="Chen A."/>
            <person name="Palaniappan K."/>
            <person name="Land M."/>
            <person name="Hauser L."/>
            <person name="Jeffries C.D."/>
            <person name="Brambilla E.M."/>
            <person name="Rohde M."/>
            <person name="Sikorski J."/>
            <person name="Pukall R."/>
            <person name="Goker M."/>
            <person name="Detter J.C."/>
            <person name="Woyke T."/>
            <person name="Bristow J."/>
            <person name="Eisen J.A."/>
            <person name="Markowitz V."/>
            <person name="Hugenholtz P."/>
            <person name="Kyrpides N.C."/>
            <person name="Klenk H.P."/>
            <person name="Lapidus A."/>
        </authorList>
    </citation>
    <scope>NUCLEOTIDE SEQUENCE [LARGE SCALE GENOMIC DNA]</scope>
    <source>
        <strain evidence="3">ATCC 35074 / DSM 20540 / JCM 6276 / NBRC 101906 / NCIMB 13154 / VKM Ac-1939 / CCM 2703 / MRP</strain>
    </source>
</reference>
<dbReference type="RefSeq" id="WP_013614966.1">
    <property type="nucleotide sequence ID" value="NC_015161.1"/>
</dbReference>
<feature type="region of interest" description="Disordered" evidence="1">
    <location>
        <begin position="52"/>
        <end position="107"/>
    </location>
</feature>
<name>F0RNU8_DEIPM</name>
<evidence type="ECO:0000313" key="3">
    <source>
        <dbReference type="Proteomes" id="UP000007718"/>
    </source>
</evidence>
<dbReference type="Proteomes" id="UP000007718">
    <property type="component" value="Chromosome"/>
</dbReference>
<feature type="compositionally biased region" description="Pro residues" evidence="1">
    <location>
        <begin position="90"/>
        <end position="101"/>
    </location>
</feature>
<dbReference type="AlphaFoldDB" id="F0RNU8"/>
<organism evidence="2 3">
    <name type="scientific">Deinococcus proteolyticus (strain ATCC 35074 / DSM 20540 / JCM 6276 / NBRC 101906 / NCIMB 13154 / VKM Ac-1939 / CCM 2703 / MRP)</name>
    <dbReference type="NCBI Taxonomy" id="693977"/>
    <lineage>
        <taxon>Bacteria</taxon>
        <taxon>Thermotogati</taxon>
        <taxon>Deinococcota</taxon>
        <taxon>Deinococci</taxon>
        <taxon>Deinococcales</taxon>
        <taxon>Deinococcaceae</taxon>
        <taxon>Deinococcus</taxon>
    </lineage>
</organism>
<gene>
    <name evidence="2" type="ordered locus">Deipr_1206</name>
</gene>
<evidence type="ECO:0000256" key="1">
    <source>
        <dbReference type="SAM" id="MobiDB-lite"/>
    </source>
</evidence>
<dbReference type="HOGENOM" id="CLU_1851869_0_0_0"/>
<dbReference type="KEGG" id="dpt:Deipr_1206"/>